<keyword evidence="2" id="KW-1185">Reference proteome</keyword>
<sequence length="156" mass="17442">MQVGPKRILPSPSRATRGGDRGDVSPRTMRVKHHAPPSALTAATKESADVPAGLHAMQCADESCESETSYMKHLFSSGKDPCADFYDFVCSNWKTQNALPPNRRRWAVQDLLVQKIEGAVYWFLEETTQEYTSRMVTSAHSPRPEVSTTRHHRAVT</sequence>
<gene>
    <name evidence="1" type="ORF">HPB47_004147</name>
</gene>
<name>A0AC60PGI8_IXOPE</name>
<dbReference type="Proteomes" id="UP000805193">
    <property type="component" value="Unassembled WGS sequence"/>
</dbReference>
<accession>A0AC60PGI8</accession>
<reference evidence="1 2" key="1">
    <citation type="journal article" date="2020" name="Cell">
        <title>Large-Scale Comparative Analyses of Tick Genomes Elucidate Their Genetic Diversity and Vector Capacities.</title>
        <authorList>
            <consortium name="Tick Genome and Microbiome Consortium (TIGMIC)"/>
            <person name="Jia N."/>
            <person name="Wang J."/>
            <person name="Shi W."/>
            <person name="Du L."/>
            <person name="Sun Y."/>
            <person name="Zhan W."/>
            <person name="Jiang J.F."/>
            <person name="Wang Q."/>
            <person name="Zhang B."/>
            <person name="Ji P."/>
            <person name="Bell-Sakyi L."/>
            <person name="Cui X.M."/>
            <person name="Yuan T.T."/>
            <person name="Jiang B.G."/>
            <person name="Yang W.F."/>
            <person name="Lam T.T."/>
            <person name="Chang Q.C."/>
            <person name="Ding S.J."/>
            <person name="Wang X.J."/>
            <person name="Zhu J.G."/>
            <person name="Ruan X.D."/>
            <person name="Zhao L."/>
            <person name="Wei J.T."/>
            <person name="Ye R.Z."/>
            <person name="Que T.C."/>
            <person name="Du C.H."/>
            <person name="Zhou Y.H."/>
            <person name="Cheng J.X."/>
            <person name="Dai P.F."/>
            <person name="Guo W.B."/>
            <person name="Han X.H."/>
            <person name="Huang E.J."/>
            <person name="Li L.F."/>
            <person name="Wei W."/>
            <person name="Gao Y.C."/>
            <person name="Liu J.Z."/>
            <person name="Shao H.Z."/>
            <person name="Wang X."/>
            <person name="Wang C.C."/>
            <person name="Yang T.C."/>
            <person name="Huo Q.B."/>
            <person name="Li W."/>
            <person name="Chen H.Y."/>
            <person name="Chen S.E."/>
            <person name="Zhou L.G."/>
            <person name="Ni X.B."/>
            <person name="Tian J.H."/>
            <person name="Sheng Y."/>
            <person name="Liu T."/>
            <person name="Pan Y.S."/>
            <person name="Xia L.Y."/>
            <person name="Li J."/>
            <person name="Zhao F."/>
            <person name="Cao W.C."/>
        </authorList>
    </citation>
    <scope>NUCLEOTIDE SEQUENCE [LARGE SCALE GENOMIC DNA]</scope>
    <source>
        <strain evidence="1">Iper-2018</strain>
    </source>
</reference>
<proteinExistence type="predicted"/>
<evidence type="ECO:0000313" key="1">
    <source>
        <dbReference type="EMBL" id="KAG0419402.1"/>
    </source>
</evidence>
<comment type="caution">
    <text evidence="1">The sequence shown here is derived from an EMBL/GenBank/DDBJ whole genome shotgun (WGS) entry which is preliminary data.</text>
</comment>
<evidence type="ECO:0000313" key="2">
    <source>
        <dbReference type="Proteomes" id="UP000805193"/>
    </source>
</evidence>
<dbReference type="EMBL" id="JABSTQ010010629">
    <property type="protein sequence ID" value="KAG0419402.1"/>
    <property type="molecule type" value="Genomic_DNA"/>
</dbReference>
<organism evidence="1 2">
    <name type="scientific">Ixodes persulcatus</name>
    <name type="common">Taiga tick</name>
    <dbReference type="NCBI Taxonomy" id="34615"/>
    <lineage>
        <taxon>Eukaryota</taxon>
        <taxon>Metazoa</taxon>
        <taxon>Ecdysozoa</taxon>
        <taxon>Arthropoda</taxon>
        <taxon>Chelicerata</taxon>
        <taxon>Arachnida</taxon>
        <taxon>Acari</taxon>
        <taxon>Parasitiformes</taxon>
        <taxon>Ixodida</taxon>
        <taxon>Ixodoidea</taxon>
        <taxon>Ixodidae</taxon>
        <taxon>Ixodinae</taxon>
        <taxon>Ixodes</taxon>
    </lineage>
</organism>
<protein>
    <submittedName>
        <fullName evidence="1">Uncharacterized protein</fullName>
    </submittedName>
</protein>